<keyword evidence="1" id="KW-0175">Coiled coil</keyword>
<gene>
    <name evidence="2" type="ORF">NUZ5A_50534</name>
</gene>
<feature type="coiled-coil region" evidence="1">
    <location>
        <begin position="145"/>
        <end position="193"/>
    </location>
</feature>
<dbReference type="EMBL" id="CAJNAQ010000005">
    <property type="protein sequence ID" value="CAE6496430.1"/>
    <property type="molecule type" value="Genomic_DNA"/>
</dbReference>
<dbReference type="AlphaFoldDB" id="A0A812EWI2"/>
<evidence type="ECO:0000256" key="1">
    <source>
        <dbReference type="SAM" id="Coils"/>
    </source>
</evidence>
<comment type="caution">
    <text evidence="2">The sequence shown here is derived from an EMBL/GenBank/DDBJ whole genome shotgun (WGS) entry which is preliminary data.</text>
</comment>
<sequence length="231" mass="27211">MAEKHINKITREQEEFKKHYGQNTSAEDEWSHITGVGTKIDAADPMAVTDRMIIFGRDQVKSTKAEVIKEKSEEFMDQINNTNQYLKFVNAHLVEKKNKLNKLKEAEKRFKEEIESLQADKVKPRDELEKVNYKYVTETDRKSLLVHLENEKNHLKEKISYHTEQIEKTRKEIDKKEEQIQYLKQEIENATSQQSKTDDPLKVIEQELARLGVKDNSKIREAIDILSKKLR</sequence>
<protein>
    <submittedName>
        <fullName evidence="2">Uncharacterized protein</fullName>
    </submittedName>
</protein>
<name>A0A812EWI2_9ARCH</name>
<proteinExistence type="predicted"/>
<reference evidence="2" key="1">
    <citation type="submission" date="2021-02" db="EMBL/GenBank/DDBJ databases">
        <authorList>
            <person name="Han P."/>
        </authorList>
    </citation>
    <scope>NUCLEOTIDE SEQUENCE</scope>
    <source>
        <strain evidence="2">Candidatus Nitrosotenuis uzonensis 5A</strain>
    </source>
</reference>
<dbReference type="Proteomes" id="UP000655759">
    <property type="component" value="Unassembled WGS sequence"/>
</dbReference>
<dbReference type="RefSeq" id="WP_205099583.1">
    <property type="nucleotide sequence ID" value="NZ_CAJNAQ010000005.1"/>
</dbReference>
<organism evidence="2 3">
    <name type="scientific">Candidatus Nitrosotenuis uzonensis</name>
    <dbReference type="NCBI Taxonomy" id="1407055"/>
    <lineage>
        <taxon>Archaea</taxon>
        <taxon>Nitrososphaerota</taxon>
        <taxon>Candidatus Nitrosotenuis</taxon>
    </lineage>
</organism>
<accession>A0A812EWI2</accession>
<feature type="coiled-coil region" evidence="1">
    <location>
        <begin position="86"/>
        <end position="120"/>
    </location>
</feature>
<evidence type="ECO:0000313" key="2">
    <source>
        <dbReference type="EMBL" id="CAE6496430.1"/>
    </source>
</evidence>
<evidence type="ECO:0000313" key="3">
    <source>
        <dbReference type="Proteomes" id="UP000655759"/>
    </source>
</evidence>